<gene>
    <name evidence="1" type="ORF">HYFRA_00010794</name>
</gene>
<name>A0A9N9L1G8_9HELO</name>
<dbReference type="PANTHER" id="PTHR45458:SF2">
    <property type="entry name" value="OXIDOREDUCTASE, SHORT CHAIN DEHYDROGENASE_REDUCTASE FAMILY SUPERFAMILY (AFU_ORTHOLOGUE AFUA_3G13450)"/>
    <property type="match status" value="1"/>
</dbReference>
<reference evidence="1" key="1">
    <citation type="submission" date="2021-07" db="EMBL/GenBank/DDBJ databases">
        <authorList>
            <person name="Durling M."/>
        </authorList>
    </citation>
    <scope>NUCLEOTIDE SEQUENCE</scope>
</reference>
<dbReference type="GO" id="GO:0016616">
    <property type="term" value="F:oxidoreductase activity, acting on the CH-OH group of donors, NAD or NADP as acceptor"/>
    <property type="evidence" value="ECO:0007669"/>
    <property type="project" value="TreeGrafter"/>
</dbReference>
<organism evidence="1 2">
    <name type="scientific">Hymenoscyphus fraxineus</name>
    <dbReference type="NCBI Taxonomy" id="746836"/>
    <lineage>
        <taxon>Eukaryota</taxon>
        <taxon>Fungi</taxon>
        <taxon>Dikarya</taxon>
        <taxon>Ascomycota</taxon>
        <taxon>Pezizomycotina</taxon>
        <taxon>Leotiomycetes</taxon>
        <taxon>Helotiales</taxon>
        <taxon>Helotiaceae</taxon>
        <taxon>Hymenoscyphus</taxon>
    </lineage>
</organism>
<evidence type="ECO:0000313" key="1">
    <source>
        <dbReference type="EMBL" id="CAG8957369.1"/>
    </source>
</evidence>
<protein>
    <recommendedName>
        <fullName evidence="3">Oxidoreductase</fullName>
    </recommendedName>
</protein>
<dbReference type="OrthoDB" id="7289984at2759"/>
<dbReference type="PANTHER" id="PTHR45458">
    <property type="entry name" value="SHORT-CHAIN DEHYDROGENASE/REDUCTASE SDR"/>
    <property type="match status" value="1"/>
</dbReference>
<comment type="caution">
    <text evidence="1">The sequence shown here is derived from an EMBL/GenBank/DDBJ whole genome shotgun (WGS) entry which is preliminary data.</text>
</comment>
<dbReference type="Proteomes" id="UP000696280">
    <property type="component" value="Unassembled WGS sequence"/>
</dbReference>
<evidence type="ECO:0000313" key="2">
    <source>
        <dbReference type="Proteomes" id="UP000696280"/>
    </source>
</evidence>
<sequence length="269" mass="28577">MPNILIIGATRGLGASLANAYAAQPNTTVFGTTRSPAGPKGLNEKIVWVPNIDVSDSGVGARLVNQLGGLGVAGGMVEGDNEVRGFDVVVISAGYFVTEDFVEGPKWEEEVKMYTTSAISPPFIVHSLSRAKYISKGSKVLLISSESGSITLRHPKEGGGNYGHHASKSALNMVGKLLSMDVKDKGIIISILHPGFMRTEMTAGVGFDKYWDDGGAVTPDEAAKTLIDWTEKLDMSKSGQYWAPRGARDIGTADVTIGTNLPTPLQLPW</sequence>
<evidence type="ECO:0008006" key="3">
    <source>
        <dbReference type="Google" id="ProtNLM"/>
    </source>
</evidence>
<dbReference type="AlphaFoldDB" id="A0A9N9L1G8"/>
<dbReference type="EMBL" id="CAJVRL010000078">
    <property type="protein sequence ID" value="CAG8957369.1"/>
    <property type="molecule type" value="Genomic_DNA"/>
</dbReference>
<dbReference type="Gene3D" id="3.40.50.720">
    <property type="entry name" value="NAD(P)-binding Rossmann-like Domain"/>
    <property type="match status" value="1"/>
</dbReference>
<dbReference type="InterPro" id="IPR036291">
    <property type="entry name" value="NAD(P)-bd_dom_sf"/>
</dbReference>
<keyword evidence="2" id="KW-1185">Reference proteome</keyword>
<dbReference type="SUPFAM" id="SSF51735">
    <property type="entry name" value="NAD(P)-binding Rossmann-fold domains"/>
    <property type="match status" value="1"/>
</dbReference>
<dbReference type="InterPro" id="IPR002347">
    <property type="entry name" value="SDR_fam"/>
</dbReference>
<accession>A0A9N9L1G8</accession>
<dbReference type="InterPro" id="IPR052184">
    <property type="entry name" value="SDR_enzymes"/>
</dbReference>
<dbReference type="PRINTS" id="PR00081">
    <property type="entry name" value="GDHRDH"/>
</dbReference>
<proteinExistence type="predicted"/>
<dbReference type="Pfam" id="PF00106">
    <property type="entry name" value="adh_short"/>
    <property type="match status" value="1"/>
</dbReference>